<dbReference type="Pfam" id="PF25564">
    <property type="entry name" value="DUF7933"/>
    <property type="match status" value="1"/>
</dbReference>
<protein>
    <submittedName>
        <fullName evidence="3">Choice-of-anchor P family protein</fullName>
    </submittedName>
</protein>
<evidence type="ECO:0000313" key="4">
    <source>
        <dbReference type="Proteomes" id="UP001596220"/>
    </source>
</evidence>
<evidence type="ECO:0000259" key="2">
    <source>
        <dbReference type="Pfam" id="PF25564"/>
    </source>
</evidence>
<accession>A0ABW1P9I3</accession>
<dbReference type="RefSeq" id="WP_380638028.1">
    <property type="nucleotide sequence ID" value="NZ_JBHSQO010000020.1"/>
</dbReference>
<name>A0ABW1P9I3_9PSEU</name>
<dbReference type="InterPro" id="IPR006311">
    <property type="entry name" value="TAT_signal"/>
</dbReference>
<dbReference type="EMBL" id="JBHSQO010000020">
    <property type="protein sequence ID" value="MFC6091728.1"/>
    <property type="molecule type" value="Genomic_DNA"/>
</dbReference>
<sequence>MTTSSPTHHRRRLLPAITAALTAVPLSVALAAVHPVTATAEPGVPQAPVVVFAEDFENGQGTTPALLTAYTGLPPVNQTYDADPAWLTACNGWLASLQQSTTPPPGSGCGSGDWQAVRTMAGALGQWAGGDPGANHAVTAYTAGNPGAGKVQLATEQPIPLAAPDRFLTFSVDAAERNCFANHALFEFYLVDGATAIPTFTTPIEPCANPSTVIGGTAVGTYTSDRPVLFGGSSVGVRLVNAQASGTGNDAAFDNVRVLDVTPQLDVAYGPSPVEVGQTSTLVLTVTNTAELAVKDGWAFTADLPTGLTATAQPTTDCADATTSTAAGAVTATGGLATGQVSCTISVPVTAARAGTYTTCAADVTARVGLNAPGCASVRFTPPVLVFDAHAHGGRLTAPLVGVGPLAPSDLSCTTQPGLDVDQLLGAGLPGIGSLGVVDTEARGVVDGDGERTATAHARTAGVSLLGGLVTADEIRARAAADEDATGAVTTAGGVELVNLRVNGVPVVNPAVDLTITIPLVATVVVNEQRSLAGGAGIAVNALRVRLLTGTELVISHARVTLTRPGAPCPTS</sequence>
<reference evidence="4" key="1">
    <citation type="journal article" date="2019" name="Int. J. Syst. Evol. Microbiol.">
        <title>The Global Catalogue of Microorganisms (GCM) 10K type strain sequencing project: providing services to taxonomists for standard genome sequencing and annotation.</title>
        <authorList>
            <consortium name="The Broad Institute Genomics Platform"/>
            <consortium name="The Broad Institute Genome Sequencing Center for Infectious Disease"/>
            <person name="Wu L."/>
            <person name="Ma J."/>
        </authorList>
    </citation>
    <scope>NUCLEOTIDE SEQUENCE [LARGE SCALE GENOMIC DNA]</scope>
    <source>
        <strain evidence="4">CGMCC 4.7246</strain>
    </source>
</reference>
<keyword evidence="1" id="KW-0732">Signal</keyword>
<evidence type="ECO:0000313" key="3">
    <source>
        <dbReference type="EMBL" id="MFC6091728.1"/>
    </source>
</evidence>
<proteinExistence type="predicted"/>
<feature type="domain" description="DUF7933" evidence="2">
    <location>
        <begin position="263"/>
        <end position="372"/>
    </location>
</feature>
<dbReference type="NCBIfam" id="NF040603">
    <property type="entry name" value="choice_anch_P"/>
    <property type="match status" value="1"/>
</dbReference>
<keyword evidence="4" id="KW-1185">Reference proteome</keyword>
<organism evidence="3 4">
    <name type="scientific">Saccharothrix lopnurensis</name>
    <dbReference type="NCBI Taxonomy" id="1670621"/>
    <lineage>
        <taxon>Bacteria</taxon>
        <taxon>Bacillati</taxon>
        <taxon>Actinomycetota</taxon>
        <taxon>Actinomycetes</taxon>
        <taxon>Pseudonocardiales</taxon>
        <taxon>Pseudonocardiaceae</taxon>
        <taxon>Saccharothrix</taxon>
    </lineage>
</organism>
<gene>
    <name evidence="3" type="ORF">ACFP3R_20875</name>
</gene>
<dbReference type="PROSITE" id="PS51318">
    <property type="entry name" value="TAT"/>
    <property type="match status" value="1"/>
</dbReference>
<feature type="signal peptide" evidence="1">
    <location>
        <begin position="1"/>
        <end position="31"/>
    </location>
</feature>
<comment type="caution">
    <text evidence="3">The sequence shown here is derived from an EMBL/GenBank/DDBJ whole genome shotgun (WGS) entry which is preliminary data.</text>
</comment>
<feature type="chain" id="PRO_5045889408" evidence="1">
    <location>
        <begin position="32"/>
        <end position="572"/>
    </location>
</feature>
<evidence type="ECO:0000256" key="1">
    <source>
        <dbReference type="SAM" id="SignalP"/>
    </source>
</evidence>
<dbReference type="InterPro" id="IPR057693">
    <property type="entry name" value="DUF7933"/>
</dbReference>
<dbReference type="Proteomes" id="UP001596220">
    <property type="component" value="Unassembled WGS sequence"/>
</dbReference>